<dbReference type="InterPro" id="IPR038514">
    <property type="entry name" value="AAR2_C_sf"/>
</dbReference>
<evidence type="ECO:0000256" key="2">
    <source>
        <dbReference type="SAM" id="MobiDB-lite"/>
    </source>
</evidence>
<comment type="similarity">
    <text evidence="1">Belongs to the AAR2 family.</text>
</comment>
<evidence type="ECO:0000256" key="3">
    <source>
        <dbReference type="SAM" id="SignalP"/>
    </source>
</evidence>
<evidence type="ECO:0000313" key="6">
    <source>
        <dbReference type="EMBL" id="OQO10591.1"/>
    </source>
</evidence>
<dbReference type="InterPro" id="IPR033648">
    <property type="entry name" value="AAR2_C"/>
</dbReference>
<accession>A0A1V8TH71</accession>
<dbReference type="GO" id="GO:0000244">
    <property type="term" value="P:spliceosomal tri-snRNP complex assembly"/>
    <property type="evidence" value="ECO:0007669"/>
    <property type="project" value="TreeGrafter"/>
</dbReference>
<protein>
    <submittedName>
        <fullName evidence="6">Uncharacterized protein</fullName>
    </submittedName>
</protein>
<dbReference type="PANTHER" id="PTHR12689">
    <property type="entry name" value="A1 CISTRON SPLICING FACTOR AAR2-RELATED"/>
    <property type="match status" value="1"/>
</dbReference>
<dbReference type="CDD" id="cd13777">
    <property type="entry name" value="Aar2_N"/>
    <property type="match status" value="1"/>
</dbReference>
<dbReference type="InterPro" id="IPR007946">
    <property type="entry name" value="AAR2"/>
</dbReference>
<name>A0A1V8TH71_9PEZI</name>
<dbReference type="OrthoDB" id="201752at2759"/>
<dbReference type="AlphaFoldDB" id="A0A1V8TH71"/>
<gene>
    <name evidence="6" type="ORF">B0A48_03889</name>
</gene>
<evidence type="ECO:0000259" key="5">
    <source>
        <dbReference type="Pfam" id="PF20981"/>
    </source>
</evidence>
<dbReference type="STRING" id="1507870.A0A1V8TH71"/>
<dbReference type="CDD" id="cd13778">
    <property type="entry name" value="Aar2_C"/>
    <property type="match status" value="1"/>
</dbReference>
<feature type="domain" description="AAR2 C-terminal" evidence="4">
    <location>
        <begin position="188"/>
        <end position="350"/>
    </location>
</feature>
<dbReference type="Pfam" id="PF05282">
    <property type="entry name" value="AAR2"/>
    <property type="match status" value="1"/>
</dbReference>
<dbReference type="InterPro" id="IPR033647">
    <property type="entry name" value="Aar2_N"/>
</dbReference>
<keyword evidence="7" id="KW-1185">Reference proteome</keyword>
<feature type="compositionally biased region" description="Acidic residues" evidence="2">
    <location>
        <begin position="438"/>
        <end position="457"/>
    </location>
</feature>
<dbReference type="Gene3D" id="1.25.40.550">
    <property type="entry name" value="Aar2, C-terminal domain-like"/>
    <property type="match status" value="1"/>
</dbReference>
<feature type="region of interest" description="Disordered" evidence="2">
    <location>
        <begin position="418"/>
        <end position="457"/>
    </location>
</feature>
<dbReference type="InParanoid" id="A0A1V8TH71"/>
<feature type="signal peptide" evidence="3">
    <location>
        <begin position="1"/>
        <end position="18"/>
    </location>
</feature>
<dbReference type="Proteomes" id="UP000192596">
    <property type="component" value="Unassembled WGS sequence"/>
</dbReference>
<feature type="compositionally biased region" description="Low complexity" evidence="2">
    <location>
        <begin position="427"/>
        <end position="437"/>
    </location>
</feature>
<dbReference type="Gene3D" id="2.60.34.20">
    <property type="match status" value="1"/>
</dbReference>
<sequence>MALSPAVLILDLPPSALAGIDLLSFTVTPRFRGVKDLPPGLRFIFTGSSTAFSIRHGLWIRIARPSTSSPQQLIITRWDPATETLSLEQDPAENLRWRANIGEFWREGITPYRQSSASSDATSPQREISDWATLTSQIKPALLSRITQHTPKTFWSLTSASSASRDLDHIPGLSAAEAVLHPEKDLRFLPIHLKQTWPSGATGRARTEAAQDRSWALGELVTKHCGEVGGDEVVGEMQFCFLMVLTLNNWSCLEQWKRILTLLFTCRKAVVTFPDLFVRAIAALRLQLSHCKDAEGGLIDLADEGGSLLKSLLVRFRQGLDTLPTLEVQDVVDELDDLEAYLKDEHAWQFGGTFAKSGVLELEDGEQVSMDTTVYDEEDESGEYAPQMVDLTPEQMKELGIESIGDLRVKLNRTKLHDEDVVEGVVEESSGSESESSASDDDDEEEEQDLEDMDARY</sequence>
<dbReference type="EMBL" id="NAJO01000008">
    <property type="protein sequence ID" value="OQO10591.1"/>
    <property type="molecule type" value="Genomic_DNA"/>
</dbReference>
<evidence type="ECO:0000256" key="1">
    <source>
        <dbReference type="ARBA" id="ARBA00006281"/>
    </source>
</evidence>
<dbReference type="PANTHER" id="PTHR12689:SF4">
    <property type="entry name" value="PROTEIN AAR2 HOMOLOG"/>
    <property type="match status" value="1"/>
</dbReference>
<feature type="domain" description="AAR2 N-terminal" evidence="5">
    <location>
        <begin position="5"/>
        <end position="147"/>
    </location>
</feature>
<feature type="chain" id="PRO_5012280285" evidence="3">
    <location>
        <begin position="19"/>
        <end position="457"/>
    </location>
</feature>
<proteinExistence type="inferred from homology"/>
<dbReference type="Pfam" id="PF20981">
    <property type="entry name" value="AAR2_1st"/>
    <property type="match status" value="1"/>
</dbReference>
<evidence type="ECO:0000259" key="4">
    <source>
        <dbReference type="Pfam" id="PF05282"/>
    </source>
</evidence>
<comment type="caution">
    <text evidence="6">The sequence shown here is derived from an EMBL/GenBank/DDBJ whole genome shotgun (WGS) entry which is preliminary data.</text>
</comment>
<reference evidence="7" key="1">
    <citation type="submission" date="2017-03" db="EMBL/GenBank/DDBJ databases">
        <title>Genomes of endolithic fungi from Antarctica.</title>
        <authorList>
            <person name="Coleine C."/>
            <person name="Masonjones S."/>
            <person name="Stajich J.E."/>
        </authorList>
    </citation>
    <scope>NUCLEOTIDE SEQUENCE [LARGE SCALE GENOMIC DNA]</scope>
    <source>
        <strain evidence="7">CCFEE 5527</strain>
    </source>
</reference>
<keyword evidence="3" id="KW-0732">Signal</keyword>
<evidence type="ECO:0000313" key="7">
    <source>
        <dbReference type="Proteomes" id="UP000192596"/>
    </source>
</evidence>
<dbReference type="InterPro" id="IPR038516">
    <property type="entry name" value="AAR2_N_sf"/>
</dbReference>
<organism evidence="6 7">
    <name type="scientific">Cryoendolithus antarcticus</name>
    <dbReference type="NCBI Taxonomy" id="1507870"/>
    <lineage>
        <taxon>Eukaryota</taxon>
        <taxon>Fungi</taxon>
        <taxon>Dikarya</taxon>
        <taxon>Ascomycota</taxon>
        <taxon>Pezizomycotina</taxon>
        <taxon>Dothideomycetes</taxon>
        <taxon>Dothideomycetidae</taxon>
        <taxon>Cladosporiales</taxon>
        <taxon>Cladosporiaceae</taxon>
        <taxon>Cryoendolithus</taxon>
    </lineage>
</organism>